<reference evidence="1" key="1">
    <citation type="submission" date="2022-03" db="EMBL/GenBank/DDBJ databases">
        <title>De novo assembled genomes of Belliella spp. (Cyclobacteriaceae) strains.</title>
        <authorList>
            <person name="Szabo A."/>
            <person name="Korponai K."/>
            <person name="Felfoldi T."/>
        </authorList>
    </citation>
    <scope>NUCLEOTIDE SEQUENCE</scope>
    <source>
        <strain evidence="1">DSM 111903</strain>
    </source>
</reference>
<evidence type="ECO:0000313" key="1">
    <source>
        <dbReference type="EMBL" id="MCH7415331.1"/>
    </source>
</evidence>
<dbReference type="PROSITE" id="PS51257">
    <property type="entry name" value="PROKAR_LIPOPROTEIN"/>
    <property type="match status" value="1"/>
</dbReference>
<dbReference type="Gene3D" id="2.180.10.10">
    <property type="entry name" value="RHS repeat-associated core"/>
    <property type="match status" value="1"/>
</dbReference>
<comment type="caution">
    <text evidence="1">The sequence shown here is derived from an EMBL/GenBank/DDBJ whole genome shotgun (WGS) entry which is preliminary data.</text>
</comment>
<sequence length="278" mass="33406">MSSVKKISLILVLGLLSCTDSEIMESLEDQNVWLGEVISILQRELSEPEGKLNLIYHYRGEDESSMVSYRKTFYDHEEREILDLGFSAENDTIGALLTYYNQKGEIIERKEYQYPDWQHSPNLNGGALDKLEWLRTVYFNYDTEGKLIEKETLMPNSEQKSKVIFHYNDLNQLVAKEYFQNNESIDWHAYEHDVHGVVHKETWKFSRFEEPYRTYLYRYNEKDLLTAKETGELYNAELEKKDVHQYFYDNMDRLIEEKEYYPNMGFQLFFRKAYKYHE</sequence>
<gene>
    <name evidence="1" type="ORF">MM213_17655</name>
</gene>
<protein>
    <recommendedName>
        <fullName evidence="3">YD repeat-containing protein</fullName>
    </recommendedName>
</protein>
<evidence type="ECO:0008006" key="3">
    <source>
        <dbReference type="Google" id="ProtNLM"/>
    </source>
</evidence>
<evidence type="ECO:0000313" key="2">
    <source>
        <dbReference type="Proteomes" id="UP001165430"/>
    </source>
</evidence>
<name>A0ABS9VFW5_9BACT</name>
<dbReference type="EMBL" id="JAKZGO010000020">
    <property type="protein sequence ID" value="MCH7415331.1"/>
    <property type="molecule type" value="Genomic_DNA"/>
</dbReference>
<proteinExistence type="predicted"/>
<accession>A0ABS9VFW5</accession>
<dbReference type="RefSeq" id="WP_241414221.1">
    <property type="nucleotide sequence ID" value="NZ_JAKZGO010000020.1"/>
</dbReference>
<organism evidence="1 2">
    <name type="scientific">Belliella alkalica</name>
    <dbReference type="NCBI Taxonomy" id="1730871"/>
    <lineage>
        <taxon>Bacteria</taxon>
        <taxon>Pseudomonadati</taxon>
        <taxon>Bacteroidota</taxon>
        <taxon>Cytophagia</taxon>
        <taxon>Cytophagales</taxon>
        <taxon>Cyclobacteriaceae</taxon>
        <taxon>Belliella</taxon>
    </lineage>
</organism>
<dbReference type="Proteomes" id="UP001165430">
    <property type="component" value="Unassembled WGS sequence"/>
</dbReference>
<keyword evidence="2" id="KW-1185">Reference proteome</keyword>